<evidence type="ECO:0000313" key="2">
    <source>
        <dbReference type="Proteomes" id="UP001054945"/>
    </source>
</evidence>
<dbReference type="EMBL" id="BPLR01007078">
    <property type="protein sequence ID" value="GIY14394.1"/>
    <property type="molecule type" value="Genomic_DNA"/>
</dbReference>
<keyword evidence="2" id="KW-1185">Reference proteome</keyword>
<dbReference type="AlphaFoldDB" id="A0AAV4R1A4"/>
<protein>
    <submittedName>
        <fullName evidence="1">Uncharacterized protein</fullName>
    </submittedName>
</protein>
<evidence type="ECO:0000313" key="1">
    <source>
        <dbReference type="EMBL" id="GIY14394.1"/>
    </source>
</evidence>
<name>A0AAV4R1A4_CAEEX</name>
<gene>
    <name evidence="1" type="ORF">CEXT_792581</name>
</gene>
<dbReference type="Proteomes" id="UP001054945">
    <property type="component" value="Unassembled WGS sequence"/>
</dbReference>
<accession>A0AAV4R1A4</accession>
<comment type="caution">
    <text evidence="1">The sequence shown here is derived from an EMBL/GenBank/DDBJ whole genome shotgun (WGS) entry which is preliminary data.</text>
</comment>
<sequence>MKELQFYSWMKLSDLPTFMQPLEEAAVQQLVPTDIIISCKKETWPETNFKCLKHCSARVPLINTLQPKRRISITPSVNKYELELNSLDEPVTSPTPDDNISMNGILHAIAYQIGASANYWARLESGRGAG</sequence>
<reference evidence="1 2" key="1">
    <citation type="submission" date="2021-06" db="EMBL/GenBank/DDBJ databases">
        <title>Caerostris extrusa draft genome.</title>
        <authorList>
            <person name="Kono N."/>
            <person name="Arakawa K."/>
        </authorList>
    </citation>
    <scope>NUCLEOTIDE SEQUENCE [LARGE SCALE GENOMIC DNA]</scope>
</reference>
<organism evidence="1 2">
    <name type="scientific">Caerostris extrusa</name>
    <name type="common">Bark spider</name>
    <name type="synonym">Caerostris bankana</name>
    <dbReference type="NCBI Taxonomy" id="172846"/>
    <lineage>
        <taxon>Eukaryota</taxon>
        <taxon>Metazoa</taxon>
        <taxon>Ecdysozoa</taxon>
        <taxon>Arthropoda</taxon>
        <taxon>Chelicerata</taxon>
        <taxon>Arachnida</taxon>
        <taxon>Araneae</taxon>
        <taxon>Araneomorphae</taxon>
        <taxon>Entelegynae</taxon>
        <taxon>Araneoidea</taxon>
        <taxon>Araneidae</taxon>
        <taxon>Caerostris</taxon>
    </lineage>
</organism>
<proteinExistence type="predicted"/>